<dbReference type="EMBL" id="CAJVPY010002757">
    <property type="protein sequence ID" value="CAG8571132.1"/>
    <property type="molecule type" value="Genomic_DNA"/>
</dbReference>
<evidence type="ECO:0000256" key="2">
    <source>
        <dbReference type="SAM" id="SignalP"/>
    </source>
</evidence>
<feature type="region of interest" description="Disordered" evidence="1">
    <location>
        <begin position="44"/>
        <end position="158"/>
    </location>
</feature>
<feature type="compositionally biased region" description="Gly residues" evidence="1">
    <location>
        <begin position="148"/>
        <end position="158"/>
    </location>
</feature>
<reference evidence="3" key="1">
    <citation type="submission" date="2021-06" db="EMBL/GenBank/DDBJ databases">
        <authorList>
            <person name="Kallberg Y."/>
            <person name="Tangrot J."/>
            <person name="Rosling A."/>
        </authorList>
    </citation>
    <scope>NUCLEOTIDE SEQUENCE</scope>
    <source>
        <strain evidence="3">MA453B</strain>
    </source>
</reference>
<feature type="chain" id="PRO_5040323381" evidence="2">
    <location>
        <begin position="26"/>
        <end position="158"/>
    </location>
</feature>
<keyword evidence="4" id="KW-1185">Reference proteome</keyword>
<sequence>MKFTYLFLLSTVLSSGLVFSNQASALTIDKRAVSRLPLVPPPYYRTQSNKFKRDVQIDQDPNYEKREPQRGSSSGSNLYRGGGNPGSKREVQDQKDNEKREPQRGSSDGSNLYRGGGNPGSKREVQDQKDNEKREPQRGSSSGSNLYRGGGNPGSKRE</sequence>
<feature type="compositionally biased region" description="Basic and acidic residues" evidence="1">
    <location>
        <begin position="121"/>
        <end position="137"/>
    </location>
</feature>
<comment type="caution">
    <text evidence="3">The sequence shown here is derived from an EMBL/GenBank/DDBJ whole genome shotgun (WGS) entry which is preliminary data.</text>
</comment>
<proteinExistence type="predicted"/>
<protein>
    <submittedName>
        <fullName evidence="3">15282_t:CDS:1</fullName>
    </submittedName>
</protein>
<gene>
    <name evidence="3" type="ORF">DERYTH_LOCUS6214</name>
</gene>
<feature type="non-terminal residue" evidence="3">
    <location>
        <position position="158"/>
    </location>
</feature>
<feature type="compositionally biased region" description="Basic and acidic residues" evidence="1">
    <location>
        <begin position="87"/>
        <end position="103"/>
    </location>
</feature>
<name>A0A9N9FY39_9GLOM</name>
<dbReference type="AlphaFoldDB" id="A0A9N9FY39"/>
<dbReference type="OrthoDB" id="2487255at2759"/>
<evidence type="ECO:0000313" key="4">
    <source>
        <dbReference type="Proteomes" id="UP000789405"/>
    </source>
</evidence>
<accession>A0A9N9FY39</accession>
<keyword evidence="2" id="KW-0732">Signal</keyword>
<organism evidence="3 4">
    <name type="scientific">Dentiscutata erythropus</name>
    <dbReference type="NCBI Taxonomy" id="1348616"/>
    <lineage>
        <taxon>Eukaryota</taxon>
        <taxon>Fungi</taxon>
        <taxon>Fungi incertae sedis</taxon>
        <taxon>Mucoromycota</taxon>
        <taxon>Glomeromycotina</taxon>
        <taxon>Glomeromycetes</taxon>
        <taxon>Diversisporales</taxon>
        <taxon>Gigasporaceae</taxon>
        <taxon>Dentiscutata</taxon>
    </lineage>
</organism>
<feature type="compositionally biased region" description="Basic and acidic residues" evidence="1">
    <location>
        <begin position="51"/>
        <end position="69"/>
    </location>
</feature>
<feature type="signal peptide" evidence="2">
    <location>
        <begin position="1"/>
        <end position="25"/>
    </location>
</feature>
<dbReference type="Proteomes" id="UP000789405">
    <property type="component" value="Unassembled WGS sequence"/>
</dbReference>
<evidence type="ECO:0000256" key="1">
    <source>
        <dbReference type="SAM" id="MobiDB-lite"/>
    </source>
</evidence>
<evidence type="ECO:0000313" key="3">
    <source>
        <dbReference type="EMBL" id="CAG8571132.1"/>
    </source>
</evidence>